<organism evidence="10 11">
    <name type="scientific">Melghirimyces thermohalophilus</name>
    <dbReference type="NCBI Taxonomy" id="1236220"/>
    <lineage>
        <taxon>Bacteria</taxon>
        <taxon>Bacillati</taxon>
        <taxon>Bacillota</taxon>
        <taxon>Bacilli</taxon>
        <taxon>Bacillales</taxon>
        <taxon>Thermoactinomycetaceae</taxon>
        <taxon>Melghirimyces</taxon>
    </lineage>
</organism>
<comment type="function">
    <text evidence="9">Essential subunit of the Sec protein translocation channel SecYEG. Clamps together the 2 halves of SecY. May contact the channel plug during translocation.</text>
</comment>
<dbReference type="GO" id="GO:0043952">
    <property type="term" value="P:protein transport by the Sec complex"/>
    <property type="evidence" value="ECO:0007669"/>
    <property type="project" value="UniProtKB-UniRule"/>
</dbReference>
<dbReference type="EMBL" id="FMZA01000016">
    <property type="protein sequence ID" value="SDC77758.1"/>
    <property type="molecule type" value="Genomic_DNA"/>
</dbReference>
<dbReference type="STRING" id="1236220.SAMN04488112_11641"/>
<dbReference type="HAMAP" id="MF_00422">
    <property type="entry name" value="SecE"/>
    <property type="match status" value="1"/>
</dbReference>
<dbReference type="PANTHER" id="PTHR33910:SF1">
    <property type="entry name" value="PROTEIN TRANSLOCASE SUBUNIT SECE"/>
    <property type="match status" value="1"/>
</dbReference>
<name>A0A1G6PCN5_9BACL</name>
<proteinExistence type="inferred from homology"/>
<evidence type="ECO:0000256" key="8">
    <source>
        <dbReference type="ARBA" id="ARBA00023136"/>
    </source>
</evidence>
<protein>
    <recommendedName>
        <fullName evidence="9">Protein translocase subunit SecE</fullName>
    </recommendedName>
</protein>
<keyword evidence="4 9" id="KW-0812">Transmembrane</keyword>
<dbReference type="Gene3D" id="1.20.5.1030">
    <property type="entry name" value="Preprotein translocase secy subunit"/>
    <property type="match status" value="1"/>
</dbReference>
<dbReference type="InterPro" id="IPR005807">
    <property type="entry name" value="SecE_bac"/>
</dbReference>
<evidence type="ECO:0000256" key="4">
    <source>
        <dbReference type="ARBA" id="ARBA00022692"/>
    </source>
</evidence>
<dbReference type="GO" id="GO:0065002">
    <property type="term" value="P:intracellular protein transmembrane transport"/>
    <property type="evidence" value="ECO:0007669"/>
    <property type="project" value="UniProtKB-UniRule"/>
</dbReference>
<comment type="similarity">
    <text evidence="9">Belongs to the SecE/SEC61-gamma family.</text>
</comment>
<dbReference type="InterPro" id="IPR001901">
    <property type="entry name" value="Translocase_SecE/Sec61-g"/>
</dbReference>
<dbReference type="GO" id="GO:0005886">
    <property type="term" value="C:plasma membrane"/>
    <property type="evidence" value="ECO:0007669"/>
    <property type="project" value="UniProtKB-SubCell"/>
</dbReference>
<reference evidence="10 11" key="1">
    <citation type="submission" date="2016-10" db="EMBL/GenBank/DDBJ databases">
        <authorList>
            <person name="de Groot N.N."/>
        </authorList>
    </citation>
    <scope>NUCLEOTIDE SEQUENCE [LARGE SCALE GENOMIC DNA]</scope>
    <source>
        <strain evidence="10 11">DSM 45514</strain>
    </source>
</reference>
<keyword evidence="8 9" id="KW-0472">Membrane</keyword>
<dbReference type="PANTHER" id="PTHR33910">
    <property type="entry name" value="PROTEIN TRANSLOCASE SUBUNIT SECE"/>
    <property type="match status" value="1"/>
</dbReference>
<dbReference type="Pfam" id="PF00584">
    <property type="entry name" value="SecE"/>
    <property type="match status" value="1"/>
</dbReference>
<comment type="subunit">
    <text evidence="9">Component of the Sec protein translocase complex. Heterotrimer consisting of SecY, SecE and SecG subunits. The heterotrimers can form oligomers, although 1 heterotrimer is thought to be able to translocate proteins. Interacts with the ribosome. Interacts with SecDF, and other proteins may be involved. Interacts with SecA.</text>
</comment>
<keyword evidence="11" id="KW-1185">Reference proteome</keyword>
<dbReference type="NCBIfam" id="TIGR00964">
    <property type="entry name" value="secE_bact"/>
    <property type="match status" value="1"/>
</dbReference>
<dbReference type="GO" id="GO:0006605">
    <property type="term" value="P:protein targeting"/>
    <property type="evidence" value="ECO:0007669"/>
    <property type="project" value="UniProtKB-UniRule"/>
</dbReference>
<accession>A0A1G6PCN5</accession>
<feature type="transmembrane region" description="Helical" evidence="9">
    <location>
        <begin position="40"/>
        <end position="61"/>
    </location>
</feature>
<evidence type="ECO:0000313" key="10">
    <source>
        <dbReference type="EMBL" id="SDC77758.1"/>
    </source>
</evidence>
<evidence type="ECO:0000256" key="7">
    <source>
        <dbReference type="ARBA" id="ARBA00023010"/>
    </source>
</evidence>
<evidence type="ECO:0000256" key="5">
    <source>
        <dbReference type="ARBA" id="ARBA00022927"/>
    </source>
</evidence>
<keyword evidence="5 9" id="KW-0653">Protein transport</keyword>
<dbReference type="GO" id="GO:0008320">
    <property type="term" value="F:protein transmembrane transporter activity"/>
    <property type="evidence" value="ECO:0007669"/>
    <property type="project" value="UniProtKB-UniRule"/>
</dbReference>
<dbReference type="GO" id="GO:0009306">
    <property type="term" value="P:protein secretion"/>
    <property type="evidence" value="ECO:0007669"/>
    <property type="project" value="UniProtKB-UniRule"/>
</dbReference>
<keyword evidence="6 9" id="KW-1133">Transmembrane helix</keyword>
<evidence type="ECO:0000313" key="11">
    <source>
        <dbReference type="Proteomes" id="UP000199387"/>
    </source>
</evidence>
<evidence type="ECO:0000256" key="3">
    <source>
        <dbReference type="ARBA" id="ARBA00022475"/>
    </source>
</evidence>
<keyword evidence="7 9" id="KW-0811">Translocation</keyword>
<evidence type="ECO:0000256" key="6">
    <source>
        <dbReference type="ARBA" id="ARBA00022989"/>
    </source>
</evidence>
<dbReference type="Proteomes" id="UP000199387">
    <property type="component" value="Unassembled WGS sequence"/>
</dbReference>
<gene>
    <name evidence="9" type="primary">secE</name>
    <name evidence="10" type="ORF">SAMN04488112_11641</name>
</gene>
<dbReference type="OrthoDB" id="9813233at2"/>
<evidence type="ECO:0000256" key="2">
    <source>
        <dbReference type="ARBA" id="ARBA00022448"/>
    </source>
</evidence>
<dbReference type="AlphaFoldDB" id="A0A1G6PCN5"/>
<evidence type="ECO:0000256" key="1">
    <source>
        <dbReference type="ARBA" id="ARBA00004370"/>
    </source>
</evidence>
<dbReference type="RefSeq" id="WP_091571422.1">
    <property type="nucleotide sequence ID" value="NZ_FMZA01000016.1"/>
</dbReference>
<sequence>MGFFGRLWTGIKKSVTGTANFIKTGVAELKKVRWPSRQELFSYTLVVLVTVTAVTLFFTVIDLGIAKLVEQIT</sequence>
<keyword evidence="2 9" id="KW-0813">Transport</keyword>
<dbReference type="InterPro" id="IPR038379">
    <property type="entry name" value="SecE_sf"/>
</dbReference>
<evidence type="ECO:0000256" key="9">
    <source>
        <dbReference type="HAMAP-Rule" id="MF_00422"/>
    </source>
</evidence>
<keyword evidence="3 9" id="KW-1003">Cell membrane</keyword>
<comment type="subcellular location">
    <subcellularLocation>
        <location evidence="9">Cell membrane</location>
        <topology evidence="9">Single-pass membrane protein</topology>
    </subcellularLocation>
    <subcellularLocation>
        <location evidence="1">Membrane</location>
    </subcellularLocation>
</comment>